<evidence type="ECO:0000256" key="6">
    <source>
        <dbReference type="ARBA" id="ARBA00023097"/>
    </source>
</evidence>
<evidence type="ECO:0000256" key="7">
    <source>
        <dbReference type="ARBA" id="ARBA00023284"/>
    </source>
</evidence>
<organism evidence="10 11">
    <name type="scientific">Lentilactobacillus rapi</name>
    <dbReference type="NCBI Taxonomy" id="481723"/>
    <lineage>
        <taxon>Bacteria</taxon>
        <taxon>Bacillati</taxon>
        <taxon>Bacillota</taxon>
        <taxon>Bacilli</taxon>
        <taxon>Lactobacillales</taxon>
        <taxon>Lactobacillaceae</taxon>
        <taxon>Lentilactobacillus</taxon>
    </lineage>
</organism>
<dbReference type="Gene3D" id="3.50.50.60">
    <property type="entry name" value="FAD/NAD(P)-binding domain"/>
    <property type="match status" value="2"/>
</dbReference>
<dbReference type="RefSeq" id="WP_056982168.1">
    <property type="nucleotide sequence ID" value="NZ_BKAM01000061.1"/>
</dbReference>
<dbReference type="InterPro" id="IPR004099">
    <property type="entry name" value="Pyr_nucl-diS_OxRdtase_dimer"/>
</dbReference>
<evidence type="ECO:0000256" key="2">
    <source>
        <dbReference type="ARBA" id="ARBA00009130"/>
    </source>
</evidence>
<dbReference type="Pfam" id="PF02852">
    <property type="entry name" value="Pyr_redox_dim"/>
    <property type="match status" value="1"/>
</dbReference>
<dbReference type="PANTHER" id="PTHR43429:SF1">
    <property type="entry name" value="NAD(P)H SULFUR OXIDOREDUCTASE (COA-DEPENDENT)"/>
    <property type="match status" value="1"/>
</dbReference>
<sequence>MKIVIIGCTHAGTMAAIRILKDHPEAEVVIYERHQNVSFLSCGISLYLSGEVKRLEDMFYSSPEDLKNLGAIVKTQHEVLRIDAKKHQLQVADIATGKLSEDSYDKLIMSTGSSVALPPIFGIDESKVLLCKDYQQAQAIYQSAKQNRRIAVVGAGYAGTELAESYATTEHEVQLFQGRDQILNNYVGKELSDQLVKLLVDHGIDLHLDHRVTAFRSNEKGELQMETNQGNYSADLAIVATGFVPNSELLAGQVKVERHGAFIVNDYLQTSDPDIYAAGDCAMVRFNPTGAPAYTPLATNAIRQGTLIALNIFNQQYPYMGTQATSAMKLFGECVATTGLTLENAQRHHVPAEQVVYQGTWRPTYMPSTDPLTIVLVYNPENRRVLGAQLCSKHDVSQSANAVSVLIQNNNTIDDMAFIDMLFQPNFDFPFNYLNMVAQQAVDKEWQKGNVTPRHATLGNHQ</sequence>
<feature type="domain" description="Pyridine nucleotide-disulphide oxidoreductase dimerisation" evidence="8">
    <location>
        <begin position="335"/>
        <end position="426"/>
    </location>
</feature>
<evidence type="ECO:0000313" key="11">
    <source>
        <dbReference type="Proteomes" id="UP000321569"/>
    </source>
</evidence>
<protein>
    <submittedName>
        <fullName evidence="10">NADH oxidase</fullName>
    </submittedName>
</protein>
<dbReference type="PRINTS" id="PR00368">
    <property type="entry name" value="FADPNR"/>
</dbReference>
<evidence type="ECO:0000259" key="8">
    <source>
        <dbReference type="Pfam" id="PF02852"/>
    </source>
</evidence>
<dbReference type="InterPro" id="IPR016156">
    <property type="entry name" value="FAD/NAD-linked_Rdtase_dimer_sf"/>
</dbReference>
<dbReference type="STRING" id="1423795.FD12_GL002167"/>
<evidence type="ECO:0000256" key="4">
    <source>
        <dbReference type="ARBA" id="ARBA00022827"/>
    </source>
</evidence>
<keyword evidence="3" id="KW-0285">Flavoprotein</keyword>
<dbReference type="EMBL" id="BKAM01000061">
    <property type="protein sequence ID" value="GEP73266.1"/>
    <property type="molecule type" value="Genomic_DNA"/>
</dbReference>
<accession>A0A512PPY0</accession>
<feature type="domain" description="FAD/NAD(P)-binding" evidence="9">
    <location>
        <begin position="1"/>
        <end position="305"/>
    </location>
</feature>
<dbReference type="Pfam" id="PF07992">
    <property type="entry name" value="Pyr_redox_2"/>
    <property type="match status" value="1"/>
</dbReference>
<keyword evidence="6" id="KW-0558">Oxidation</keyword>
<keyword evidence="5" id="KW-0560">Oxidoreductase</keyword>
<evidence type="ECO:0000259" key="9">
    <source>
        <dbReference type="Pfam" id="PF07992"/>
    </source>
</evidence>
<evidence type="ECO:0000256" key="1">
    <source>
        <dbReference type="ARBA" id="ARBA00001974"/>
    </source>
</evidence>
<dbReference type="AlphaFoldDB" id="A0A512PPY0"/>
<dbReference type="InterPro" id="IPR036188">
    <property type="entry name" value="FAD/NAD-bd_sf"/>
</dbReference>
<comment type="caution">
    <text evidence="10">The sequence shown here is derived from an EMBL/GenBank/DDBJ whole genome shotgun (WGS) entry which is preliminary data.</text>
</comment>
<dbReference type="GO" id="GO:0016491">
    <property type="term" value="F:oxidoreductase activity"/>
    <property type="evidence" value="ECO:0007669"/>
    <property type="project" value="UniProtKB-KW"/>
</dbReference>
<proteinExistence type="inferred from homology"/>
<dbReference type="InterPro" id="IPR023753">
    <property type="entry name" value="FAD/NAD-binding_dom"/>
</dbReference>
<dbReference type="PRINTS" id="PR00411">
    <property type="entry name" value="PNDRDTASEI"/>
</dbReference>
<keyword evidence="4" id="KW-0274">FAD</keyword>
<dbReference type="Proteomes" id="UP000321569">
    <property type="component" value="Unassembled WGS sequence"/>
</dbReference>
<name>A0A512PPY0_9LACO</name>
<dbReference type="OrthoDB" id="9802028at2"/>
<dbReference type="Gene3D" id="3.30.390.30">
    <property type="match status" value="1"/>
</dbReference>
<dbReference type="SUPFAM" id="SSF55424">
    <property type="entry name" value="FAD/NAD-linked reductases, dimerisation (C-terminal) domain"/>
    <property type="match status" value="1"/>
</dbReference>
<dbReference type="SUPFAM" id="SSF51905">
    <property type="entry name" value="FAD/NAD(P)-binding domain"/>
    <property type="match status" value="1"/>
</dbReference>
<evidence type="ECO:0000256" key="3">
    <source>
        <dbReference type="ARBA" id="ARBA00022630"/>
    </source>
</evidence>
<dbReference type="InterPro" id="IPR050260">
    <property type="entry name" value="FAD-bd_OxRdtase"/>
</dbReference>
<comment type="similarity">
    <text evidence="2">Belongs to the class-III pyridine nucleotide-disulfide oxidoreductase family.</text>
</comment>
<comment type="cofactor">
    <cofactor evidence="1">
        <name>FAD</name>
        <dbReference type="ChEBI" id="CHEBI:57692"/>
    </cofactor>
</comment>
<keyword evidence="7" id="KW-0676">Redox-active center</keyword>
<dbReference type="PANTHER" id="PTHR43429">
    <property type="entry name" value="PYRIDINE NUCLEOTIDE-DISULFIDE OXIDOREDUCTASE DOMAIN-CONTAINING"/>
    <property type="match status" value="1"/>
</dbReference>
<gene>
    <name evidence="10" type="primary">nox1</name>
    <name evidence="10" type="ORF">LRA02_21340</name>
</gene>
<evidence type="ECO:0000256" key="5">
    <source>
        <dbReference type="ARBA" id="ARBA00023002"/>
    </source>
</evidence>
<reference evidence="10 11" key="1">
    <citation type="submission" date="2019-07" db="EMBL/GenBank/DDBJ databases">
        <title>Whole genome shotgun sequence of Lactobacillus rapi NBRC 109618.</title>
        <authorList>
            <person name="Hosoyama A."/>
            <person name="Uohara A."/>
            <person name="Ohji S."/>
            <person name="Ichikawa N."/>
        </authorList>
    </citation>
    <scope>NUCLEOTIDE SEQUENCE [LARGE SCALE GENOMIC DNA]</scope>
    <source>
        <strain evidence="10 11">NBRC 109618</strain>
    </source>
</reference>
<evidence type="ECO:0000313" key="10">
    <source>
        <dbReference type="EMBL" id="GEP73266.1"/>
    </source>
</evidence>